<organism evidence="1 4">
    <name type="scientific">Pseudomonas guariconensis</name>
    <dbReference type="NCBI Taxonomy" id="1288410"/>
    <lineage>
        <taxon>Bacteria</taxon>
        <taxon>Pseudomonadati</taxon>
        <taxon>Pseudomonadota</taxon>
        <taxon>Gammaproteobacteria</taxon>
        <taxon>Pseudomonadales</taxon>
        <taxon>Pseudomonadaceae</taxon>
        <taxon>Pseudomonas</taxon>
    </lineage>
</organism>
<gene>
    <name evidence="1" type="ORF">CXG49_17195</name>
    <name evidence="2" type="ORF">CXG53_19250</name>
</gene>
<comment type="caution">
    <text evidence="1">The sequence shown here is derived from an EMBL/GenBank/DDBJ whole genome shotgun (WGS) entry which is preliminary data.</text>
</comment>
<dbReference type="Proteomes" id="UP000234878">
    <property type="component" value="Unassembled WGS sequence"/>
</dbReference>
<evidence type="ECO:0000313" key="2">
    <source>
        <dbReference type="EMBL" id="PLV22679.1"/>
    </source>
</evidence>
<proteinExistence type="predicted"/>
<accession>A0AAX0VTY9</accession>
<evidence type="ECO:0000313" key="1">
    <source>
        <dbReference type="EMBL" id="PLV17733.1"/>
    </source>
</evidence>
<protein>
    <submittedName>
        <fullName evidence="1">Uncharacterized protein</fullName>
    </submittedName>
</protein>
<reference evidence="3 4" key="1">
    <citation type="submission" date="2017-12" db="EMBL/GenBank/DDBJ databases">
        <title>Detection of the carbapenemase gene blaVIM-5 in members of the Pseudomonas putida group isolated from polluted Nigerian wetlands.</title>
        <authorList>
            <person name="Adelowo O."/>
            <person name="Vollmers J."/>
            <person name="Maeusezahl I."/>
            <person name="Kaster A.-K."/>
            <person name="Mueller J.A."/>
        </authorList>
    </citation>
    <scope>NUCLEOTIDE SEQUENCE [LARGE SCALE GENOMIC DNA]</scope>
    <source>
        <strain evidence="2 3">MR119</strain>
        <strain evidence="1 4">MR144</strain>
    </source>
</reference>
<evidence type="ECO:0000313" key="3">
    <source>
        <dbReference type="Proteomes" id="UP000234839"/>
    </source>
</evidence>
<name>A0AAX0VTY9_9PSED</name>
<sequence>MNEYTLSLKRVMLLQQVLEHGGTTICPLHRPETAVDAHIKIENDHRTHHVAVTFGPITGSITLHRGDASKYMALRDYLQDLANGRTDSGQPTYQAIAMREALESVNEVLEDNQVAYINPTEDPERPFRVIVLDNLGDICASTKGHCKDQLVEAVRQQLRLIKEGTREHA</sequence>
<dbReference type="EMBL" id="PJCQ01000017">
    <property type="protein sequence ID" value="PLV17733.1"/>
    <property type="molecule type" value="Genomic_DNA"/>
</dbReference>
<dbReference type="Proteomes" id="UP000234839">
    <property type="component" value="Unassembled WGS sequence"/>
</dbReference>
<dbReference type="EMBL" id="PJCP01000017">
    <property type="protein sequence ID" value="PLV22679.1"/>
    <property type="molecule type" value="Genomic_DNA"/>
</dbReference>
<evidence type="ECO:0000313" key="4">
    <source>
        <dbReference type="Proteomes" id="UP000234878"/>
    </source>
</evidence>
<keyword evidence="3" id="KW-1185">Reference proteome</keyword>
<dbReference type="RefSeq" id="WP_102082127.1">
    <property type="nucleotide sequence ID" value="NZ_PJCP01000017.1"/>
</dbReference>
<dbReference type="AlphaFoldDB" id="A0AAX0VTY9"/>